<protein>
    <submittedName>
        <fullName evidence="1">(rape) hypothetical protein</fullName>
    </submittedName>
</protein>
<name>A0A816KP87_BRANA</name>
<dbReference type="EMBL" id="HG994366">
    <property type="protein sequence ID" value="CAF1922223.1"/>
    <property type="molecule type" value="Genomic_DNA"/>
</dbReference>
<reference evidence="1" key="1">
    <citation type="submission" date="2021-01" db="EMBL/GenBank/DDBJ databases">
        <authorList>
            <consortium name="Genoscope - CEA"/>
            <person name="William W."/>
        </authorList>
    </citation>
    <scope>NUCLEOTIDE SEQUENCE</scope>
</reference>
<dbReference type="AlphaFoldDB" id="A0A816KP87"/>
<sequence>MLLDIRCVMNSRYDKKIRGNPHFIIIFIITEVVKHRNKVADYSGQETWCGSRRRPNSEVSSDSIM</sequence>
<proteinExistence type="predicted"/>
<dbReference type="Proteomes" id="UP001295469">
    <property type="component" value="Chromosome C02"/>
</dbReference>
<accession>A0A816KP87</accession>
<evidence type="ECO:0000313" key="1">
    <source>
        <dbReference type="EMBL" id="CAF1922223.1"/>
    </source>
</evidence>
<organism evidence="1">
    <name type="scientific">Brassica napus</name>
    <name type="common">Rape</name>
    <dbReference type="NCBI Taxonomy" id="3708"/>
    <lineage>
        <taxon>Eukaryota</taxon>
        <taxon>Viridiplantae</taxon>
        <taxon>Streptophyta</taxon>
        <taxon>Embryophyta</taxon>
        <taxon>Tracheophyta</taxon>
        <taxon>Spermatophyta</taxon>
        <taxon>Magnoliopsida</taxon>
        <taxon>eudicotyledons</taxon>
        <taxon>Gunneridae</taxon>
        <taxon>Pentapetalae</taxon>
        <taxon>rosids</taxon>
        <taxon>malvids</taxon>
        <taxon>Brassicales</taxon>
        <taxon>Brassicaceae</taxon>
        <taxon>Brassiceae</taxon>
        <taxon>Brassica</taxon>
    </lineage>
</organism>
<gene>
    <name evidence="1" type="ORF">DARMORV10_C02P64850.1</name>
</gene>